<name>A0A164YUB5_9AGAM</name>
<dbReference type="InterPro" id="IPR021840">
    <property type="entry name" value="DUF3433"/>
</dbReference>
<accession>A0A164YUB5</accession>
<dbReference type="Pfam" id="PF11915">
    <property type="entry name" value="DUF3433"/>
    <property type="match status" value="1"/>
</dbReference>
<evidence type="ECO:0000256" key="1">
    <source>
        <dbReference type="SAM" id="MobiDB-lite"/>
    </source>
</evidence>
<dbReference type="STRING" id="1314777.A0A164YUB5"/>
<keyword evidence="4" id="KW-1185">Reference proteome</keyword>
<reference evidence="3 4" key="1">
    <citation type="journal article" date="2016" name="Mol. Biol. Evol.">
        <title>Comparative Genomics of Early-Diverging Mushroom-Forming Fungi Provides Insights into the Origins of Lignocellulose Decay Capabilities.</title>
        <authorList>
            <person name="Nagy L.G."/>
            <person name="Riley R."/>
            <person name="Tritt A."/>
            <person name="Adam C."/>
            <person name="Daum C."/>
            <person name="Floudas D."/>
            <person name="Sun H."/>
            <person name="Yadav J.S."/>
            <person name="Pangilinan J."/>
            <person name="Larsson K.H."/>
            <person name="Matsuura K."/>
            <person name="Barry K."/>
            <person name="Labutti K."/>
            <person name="Kuo R."/>
            <person name="Ohm R.A."/>
            <person name="Bhattacharya S.S."/>
            <person name="Shirouzu T."/>
            <person name="Yoshinaga Y."/>
            <person name="Martin F.M."/>
            <person name="Grigoriev I.V."/>
            <person name="Hibbett D.S."/>
        </authorList>
    </citation>
    <scope>NUCLEOTIDE SEQUENCE [LARGE SCALE GENOMIC DNA]</scope>
    <source>
        <strain evidence="3 4">HHB9708</strain>
    </source>
</reference>
<dbReference type="EMBL" id="KV419397">
    <property type="protein sequence ID" value="KZS97241.1"/>
    <property type="molecule type" value="Genomic_DNA"/>
</dbReference>
<proteinExistence type="predicted"/>
<feature type="region of interest" description="Disordered" evidence="1">
    <location>
        <begin position="1"/>
        <end position="24"/>
    </location>
</feature>
<feature type="transmembrane region" description="Helical" evidence="2">
    <location>
        <begin position="127"/>
        <end position="147"/>
    </location>
</feature>
<feature type="transmembrane region" description="Helical" evidence="2">
    <location>
        <begin position="529"/>
        <end position="551"/>
    </location>
</feature>
<dbReference type="PANTHER" id="PTHR37544">
    <property type="entry name" value="SPRAY-RELATED"/>
    <property type="match status" value="1"/>
</dbReference>
<dbReference type="AlphaFoldDB" id="A0A164YUB5"/>
<dbReference type="OrthoDB" id="3248909at2759"/>
<keyword evidence="2" id="KW-1133">Transmembrane helix</keyword>
<feature type="transmembrane region" description="Helical" evidence="2">
    <location>
        <begin position="85"/>
        <end position="107"/>
    </location>
</feature>
<dbReference type="Proteomes" id="UP000076722">
    <property type="component" value="Unassembled WGS sequence"/>
</dbReference>
<evidence type="ECO:0000256" key="2">
    <source>
        <dbReference type="SAM" id="Phobius"/>
    </source>
</evidence>
<gene>
    <name evidence="3" type="ORF">SISNIDRAFT_482171</name>
</gene>
<organism evidence="3 4">
    <name type="scientific">Sistotremastrum niveocremeum HHB9708</name>
    <dbReference type="NCBI Taxonomy" id="1314777"/>
    <lineage>
        <taxon>Eukaryota</taxon>
        <taxon>Fungi</taxon>
        <taxon>Dikarya</taxon>
        <taxon>Basidiomycota</taxon>
        <taxon>Agaricomycotina</taxon>
        <taxon>Agaricomycetes</taxon>
        <taxon>Sistotremastrales</taxon>
        <taxon>Sistotremastraceae</taxon>
        <taxon>Sertulicium</taxon>
        <taxon>Sertulicium niveocremeum</taxon>
    </lineage>
</organism>
<evidence type="ECO:0000313" key="3">
    <source>
        <dbReference type="EMBL" id="KZS97241.1"/>
    </source>
</evidence>
<dbReference type="PANTHER" id="PTHR37544:SF3">
    <property type="entry name" value="SPRAY"/>
    <property type="match status" value="1"/>
</dbReference>
<feature type="transmembrane region" description="Helical" evidence="2">
    <location>
        <begin position="194"/>
        <end position="217"/>
    </location>
</feature>
<protein>
    <submittedName>
        <fullName evidence="3">Uncharacterized protein</fullName>
    </submittedName>
</protein>
<evidence type="ECO:0000313" key="4">
    <source>
        <dbReference type="Proteomes" id="UP000076722"/>
    </source>
</evidence>
<keyword evidence="2" id="KW-0472">Membrane</keyword>
<keyword evidence="2" id="KW-0812">Transmembrane</keyword>
<sequence length="656" mass="71924">MTARPPGLNNTNHQRRYTISDLPQGQGPWDPIRIEDEMYGTKGPKYVYRYAKWSEIVSPPPDDPNAIPPIMGAEKRWIPISLRTWYIVLLVGSMLGIAVAIEIALHFSQEHSGWATDAANSQTGVRHFAFTLPPTIVAMIIIGLWSWTNIEIQRMQPYIDLAHGNAKSETTLLLDYTRTNTFLIWMHAASNKHWVVTLASIIALGGLAFQPLAAGWLTVRNIWLPLPPTSVRNLKTVGLSPDFSNLVPFVSAAGYAEAQALYALPDPAFIKDGWTVQPFVVPTNQTLNGTIFANTVGIKTWSGCEAADSVGIAQDPRGGVDLNATWGDCTSQFFIDTNATQQWGVQLVTQCLTGNVSTTPDEYKPVVFWVFDSSQSLAAVTFCQPAISVANVDVEVNCQDGSLQNVTVSNVPWPGGDNITGPPMNGIPLNGIAFNLTNPDRQVEIYVLGRENATQSILPAAIWQSAVMNNGTDIMFNNSGTGWVELTDQVYSLYLALVASSVYFVDSDPSSHIELKINTVQSRILLSPIATHILAAALVILGCLGFIVHLYHKKLREPLALHHSPGTIASAVAITANSDFGNLMHGKQQEKEIVQALRNKRFKLDRSTGKIVLDREGSLDDDPEKLDESDGLPYIRRNTWRSLRTASPPASEHDHA</sequence>